<evidence type="ECO:0000256" key="2">
    <source>
        <dbReference type="ARBA" id="ARBA00022516"/>
    </source>
</evidence>
<keyword evidence="3" id="KW-0441">Lipid A biosynthesis</keyword>
<keyword evidence="2" id="KW-0444">Lipid biosynthesis</keyword>
<proteinExistence type="predicted"/>
<dbReference type="NCBIfam" id="TIGR00215">
    <property type="entry name" value="lpxB"/>
    <property type="match status" value="1"/>
</dbReference>
<organism evidence="8 9">
    <name type="scientific">Sphagnum troendelagicum</name>
    <dbReference type="NCBI Taxonomy" id="128251"/>
    <lineage>
        <taxon>Eukaryota</taxon>
        <taxon>Viridiplantae</taxon>
        <taxon>Streptophyta</taxon>
        <taxon>Embryophyta</taxon>
        <taxon>Bryophyta</taxon>
        <taxon>Sphagnophytina</taxon>
        <taxon>Sphagnopsida</taxon>
        <taxon>Sphagnales</taxon>
        <taxon>Sphagnaceae</taxon>
        <taxon>Sphagnum</taxon>
    </lineage>
</organism>
<evidence type="ECO:0000256" key="3">
    <source>
        <dbReference type="ARBA" id="ARBA00022556"/>
    </source>
</evidence>
<dbReference type="EC" id="2.4.1.182" evidence="1"/>
<keyword evidence="6" id="KW-0443">Lipid metabolism</keyword>
<evidence type="ECO:0000256" key="6">
    <source>
        <dbReference type="ARBA" id="ARBA00023098"/>
    </source>
</evidence>
<dbReference type="PANTHER" id="PTHR30372:SF4">
    <property type="entry name" value="LIPID-A-DISACCHARIDE SYNTHASE, MITOCHONDRIAL-RELATED"/>
    <property type="match status" value="1"/>
</dbReference>
<sequence length="514" mass="57293">MSMLEAISGCVVHVHSAATALPPSPLAAVHIISTSRTTQQLLVQAYTPQLQQQSCWRFSHSRSCHLLLGTHHEQQRWRGRTHHTCRALPSYGQEEQDVTTVDSDISCCSVHHHQNRSRPYRIVISTGDVMGDIHGAALVQEMLEEAGKKEIGVEVYAIGGHRMKAAGAKLIGDNTGLSSIGLLEAMPLIIPSIQLQLSIRTFLDKHSPDIVVLLDYPGVNIPFGRYVKRQFGCKVVYYIPPNEWLWNTSQTQSIVNMSDCIFSVYPGEAKYFRKAGGHVVEVGHPLLDLVEYKITRQQARILLRIREEDLVVLLMPASRPQELRHVWPVLASAARQLLDKVRQRANNLQVHFIVPSILLNQHHILKESFHKYGLTGCAKLWHGNSKMVMPAADLAITKSGSVNLELALFNVPQVVVYKIDAPTAWIARNIFKFSVRHISLVNLILEQQVVPEFIQENAEASRVADAAFNMLAISNSGCRERVLEGYQELHGLLGMPGVAKRTAQLVLSSICADN</sequence>
<keyword evidence="4" id="KW-0328">Glycosyltransferase</keyword>
<dbReference type="Pfam" id="PF02684">
    <property type="entry name" value="LpxB"/>
    <property type="match status" value="1"/>
</dbReference>
<dbReference type="SUPFAM" id="SSF53756">
    <property type="entry name" value="UDP-Glycosyltransferase/glycogen phosphorylase"/>
    <property type="match status" value="1"/>
</dbReference>
<evidence type="ECO:0000313" key="9">
    <source>
        <dbReference type="Proteomes" id="UP001497512"/>
    </source>
</evidence>
<dbReference type="InterPro" id="IPR003835">
    <property type="entry name" value="Glyco_trans_19"/>
</dbReference>
<dbReference type="PANTHER" id="PTHR30372">
    <property type="entry name" value="LIPID-A-DISACCHARIDE SYNTHASE"/>
    <property type="match status" value="1"/>
</dbReference>
<evidence type="ECO:0000256" key="7">
    <source>
        <dbReference type="ARBA" id="ARBA00048975"/>
    </source>
</evidence>
<gene>
    <name evidence="8" type="ORF">CSSPTR1EN2_LOCUS217</name>
</gene>
<evidence type="ECO:0000256" key="1">
    <source>
        <dbReference type="ARBA" id="ARBA00012687"/>
    </source>
</evidence>
<evidence type="ECO:0000313" key="8">
    <source>
        <dbReference type="EMBL" id="CAK9189566.1"/>
    </source>
</evidence>
<reference evidence="8 9" key="1">
    <citation type="submission" date="2024-02" db="EMBL/GenBank/DDBJ databases">
        <authorList>
            <consortium name="ELIXIR-Norway"/>
            <consortium name="Elixir Norway"/>
        </authorList>
    </citation>
    <scope>NUCLEOTIDE SEQUENCE [LARGE SCALE GENOMIC DNA]</scope>
</reference>
<keyword evidence="9" id="KW-1185">Reference proteome</keyword>
<protein>
    <recommendedName>
        <fullName evidence="1">lipid-A-disaccharide synthase</fullName>
        <ecNumber evidence="1">2.4.1.182</ecNumber>
    </recommendedName>
</protein>
<dbReference type="EMBL" id="OZ019893">
    <property type="protein sequence ID" value="CAK9189566.1"/>
    <property type="molecule type" value="Genomic_DNA"/>
</dbReference>
<dbReference type="Proteomes" id="UP001497512">
    <property type="component" value="Chromosome 1"/>
</dbReference>
<keyword evidence="5" id="KW-0808">Transferase</keyword>
<evidence type="ECO:0000256" key="5">
    <source>
        <dbReference type="ARBA" id="ARBA00022679"/>
    </source>
</evidence>
<accession>A0ABP0T7T8</accession>
<comment type="catalytic activity">
    <reaction evidence="7">
        <text>a lipid X + a UDP-2-N,3-O-bis[(3R)-3-hydroxyacyl]-alpha-D-glucosamine = a lipid A disaccharide + UDP + H(+)</text>
        <dbReference type="Rhea" id="RHEA:67828"/>
        <dbReference type="ChEBI" id="CHEBI:15378"/>
        <dbReference type="ChEBI" id="CHEBI:58223"/>
        <dbReference type="ChEBI" id="CHEBI:137748"/>
        <dbReference type="ChEBI" id="CHEBI:176338"/>
        <dbReference type="ChEBI" id="CHEBI:176343"/>
        <dbReference type="EC" id="2.4.1.182"/>
    </reaction>
</comment>
<evidence type="ECO:0000256" key="4">
    <source>
        <dbReference type="ARBA" id="ARBA00022676"/>
    </source>
</evidence>
<name>A0ABP0T7T8_9BRYO</name>